<gene>
    <name evidence="2" type="ORF">L484_008769</name>
</gene>
<dbReference type="InterPro" id="IPR008930">
    <property type="entry name" value="Terpenoid_cyclase/PrenylTrfase"/>
</dbReference>
<dbReference type="SUPFAM" id="SSF48239">
    <property type="entry name" value="Terpenoid cyclases/Protein prenyltransferases"/>
    <property type="match status" value="1"/>
</dbReference>
<proteinExistence type="predicted"/>
<keyword evidence="3" id="KW-1185">Reference proteome</keyword>
<dbReference type="EMBL" id="KE344675">
    <property type="protein sequence ID" value="EXB75316.1"/>
    <property type="molecule type" value="Genomic_DNA"/>
</dbReference>
<name>W9RWG2_9ROSA</name>
<protein>
    <submittedName>
        <fullName evidence="2">Pinene synthase</fullName>
    </submittedName>
</protein>
<sequence length="82" mass="9773">MSITIPVLAQNTRPEIPRRTATYHPSIWGDRFLNYDSRDMERNERTKQQVEELKEVVRRELFENIAKDSSEQLKLVDSVQRL</sequence>
<dbReference type="Gene3D" id="1.10.600.10">
    <property type="entry name" value="Farnesyl Diphosphate Synthase"/>
    <property type="match status" value="1"/>
</dbReference>
<dbReference type="InterPro" id="IPR008949">
    <property type="entry name" value="Isoprenoid_synthase_dom_sf"/>
</dbReference>
<organism evidence="2 3">
    <name type="scientific">Morus notabilis</name>
    <dbReference type="NCBI Taxonomy" id="981085"/>
    <lineage>
        <taxon>Eukaryota</taxon>
        <taxon>Viridiplantae</taxon>
        <taxon>Streptophyta</taxon>
        <taxon>Embryophyta</taxon>
        <taxon>Tracheophyta</taxon>
        <taxon>Spermatophyta</taxon>
        <taxon>Magnoliopsida</taxon>
        <taxon>eudicotyledons</taxon>
        <taxon>Gunneridae</taxon>
        <taxon>Pentapetalae</taxon>
        <taxon>rosids</taxon>
        <taxon>fabids</taxon>
        <taxon>Rosales</taxon>
        <taxon>Moraceae</taxon>
        <taxon>Moreae</taxon>
        <taxon>Morus</taxon>
    </lineage>
</organism>
<evidence type="ECO:0000313" key="3">
    <source>
        <dbReference type="Proteomes" id="UP000030645"/>
    </source>
</evidence>
<accession>W9RWG2</accession>
<evidence type="ECO:0000256" key="1">
    <source>
        <dbReference type="ARBA" id="ARBA00001946"/>
    </source>
</evidence>
<evidence type="ECO:0000313" key="2">
    <source>
        <dbReference type="EMBL" id="EXB75316.1"/>
    </source>
</evidence>
<reference evidence="3" key="1">
    <citation type="submission" date="2013-01" db="EMBL/GenBank/DDBJ databases">
        <title>Draft Genome Sequence of a Mulberry Tree, Morus notabilis C.K. Schneid.</title>
        <authorList>
            <person name="He N."/>
            <person name="Zhao S."/>
        </authorList>
    </citation>
    <scope>NUCLEOTIDE SEQUENCE</scope>
</reference>
<dbReference type="AlphaFoldDB" id="W9RWG2"/>
<dbReference type="Proteomes" id="UP000030645">
    <property type="component" value="Unassembled WGS sequence"/>
</dbReference>
<comment type="cofactor">
    <cofactor evidence="1">
        <name>Mg(2+)</name>
        <dbReference type="ChEBI" id="CHEBI:18420"/>
    </cofactor>
</comment>
<dbReference type="STRING" id="981085.W9RWG2"/>